<evidence type="ECO:0000256" key="3">
    <source>
        <dbReference type="ARBA" id="ARBA00023125"/>
    </source>
</evidence>
<feature type="compositionally biased region" description="Polar residues" evidence="6">
    <location>
        <begin position="62"/>
        <end position="85"/>
    </location>
</feature>
<evidence type="ECO:0000313" key="9">
    <source>
        <dbReference type="Proteomes" id="UP000835052"/>
    </source>
</evidence>
<dbReference type="OrthoDB" id="5920083at2759"/>
<dbReference type="Gene3D" id="4.10.280.10">
    <property type="entry name" value="Helix-loop-helix DNA-binding domain"/>
    <property type="match status" value="1"/>
</dbReference>
<sequence>MDPQLSIGTLLTAARILESKLPQLNVPISGTMPSTTLQDFPNEQMELRELLGKLKVDRRSCNASTSSEPYCTTPPSRKNSKNSRTAHNELEKTRRANLRGCLEKLKTIVPCLADACRNTTLALLTRARDHIKELDDENELLRGEKAAAEEKHAQLLAELERLREEEQSSSPVVASRPESQASSMASARESPVFLEYSPSSKPSHSPRPSISDLMAQGLLPALPICFPRPSVYPYLDLNSSGAFLPINLSV</sequence>
<feature type="region of interest" description="Disordered" evidence="6">
    <location>
        <begin position="162"/>
        <end position="187"/>
    </location>
</feature>
<dbReference type="InterPro" id="IPR036638">
    <property type="entry name" value="HLH_DNA-bd_sf"/>
</dbReference>
<dbReference type="EMBL" id="CAJGYM010000006">
    <property type="protein sequence ID" value="CAD6187167.1"/>
    <property type="molecule type" value="Genomic_DNA"/>
</dbReference>
<dbReference type="GO" id="GO:0046983">
    <property type="term" value="F:protein dimerization activity"/>
    <property type="evidence" value="ECO:0007669"/>
    <property type="project" value="InterPro"/>
</dbReference>
<evidence type="ECO:0000256" key="5">
    <source>
        <dbReference type="ARBA" id="ARBA00023242"/>
    </source>
</evidence>
<feature type="region of interest" description="Disordered" evidence="6">
    <location>
        <begin position="62"/>
        <end position="90"/>
    </location>
</feature>
<dbReference type="GO" id="GO:0005634">
    <property type="term" value="C:nucleus"/>
    <property type="evidence" value="ECO:0007669"/>
    <property type="project" value="UniProtKB-SubCell"/>
</dbReference>
<dbReference type="AlphaFoldDB" id="A0A8S1GUB2"/>
<keyword evidence="3" id="KW-0238">DNA-binding</keyword>
<reference evidence="8" key="1">
    <citation type="submission" date="2020-10" db="EMBL/GenBank/DDBJ databases">
        <authorList>
            <person name="Kikuchi T."/>
        </authorList>
    </citation>
    <scope>NUCLEOTIDE SEQUENCE</scope>
    <source>
        <strain evidence="8">NKZ352</strain>
    </source>
</reference>
<evidence type="ECO:0000256" key="2">
    <source>
        <dbReference type="ARBA" id="ARBA00023015"/>
    </source>
</evidence>
<keyword evidence="2" id="KW-0805">Transcription regulation</keyword>
<comment type="caution">
    <text evidence="8">The sequence shown here is derived from an EMBL/GenBank/DDBJ whole genome shotgun (WGS) entry which is preliminary data.</text>
</comment>
<dbReference type="SMART" id="SM00353">
    <property type="entry name" value="HLH"/>
    <property type="match status" value="1"/>
</dbReference>
<feature type="domain" description="BHLH" evidence="7">
    <location>
        <begin position="82"/>
        <end position="134"/>
    </location>
</feature>
<name>A0A8S1GUB2_9PELO</name>
<accession>A0A8S1GUB2</accession>
<dbReference type="Proteomes" id="UP000835052">
    <property type="component" value="Unassembled WGS sequence"/>
</dbReference>
<dbReference type="Pfam" id="PF00010">
    <property type="entry name" value="HLH"/>
    <property type="match status" value="1"/>
</dbReference>
<evidence type="ECO:0000313" key="8">
    <source>
        <dbReference type="EMBL" id="CAD6187167.1"/>
    </source>
</evidence>
<keyword evidence="5" id="KW-0539">Nucleus</keyword>
<organism evidence="8 9">
    <name type="scientific">Caenorhabditis auriculariae</name>
    <dbReference type="NCBI Taxonomy" id="2777116"/>
    <lineage>
        <taxon>Eukaryota</taxon>
        <taxon>Metazoa</taxon>
        <taxon>Ecdysozoa</taxon>
        <taxon>Nematoda</taxon>
        <taxon>Chromadorea</taxon>
        <taxon>Rhabditida</taxon>
        <taxon>Rhabditina</taxon>
        <taxon>Rhabditomorpha</taxon>
        <taxon>Rhabditoidea</taxon>
        <taxon>Rhabditidae</taxon>
        <taxon>Peloderinae</taxon>
        <taxon>Caenorhabditis</taxon>
    </lineage>
</organism>
<dbReference type="GO" id="GO:0000981">
    <property type="term" value="F:DNA-binding transcription factor activity, RNA polymerase II-specific"/>
    <property type="evidence" value="ECO:0007669"/>
    <property type="project" value="TreeGrafter"/>
</dbReference>
<dbReference type="PANTHER" id="PTHR11969:SF54">
    <property type="entry name" value="MAD-LIKE PROTEIN 1"/>
    <property type="match status" value="1"/>
</dbReference>
<keyword evidence="9" id="KW-1185">Reference proteome</keyword>
<dbReference type="SUPFAM" id="SSF47459">
    <property type="entry name" value="HLH, helix-loop-helix DNA-binding domain"/>
    <property type="match status" value="1"/>
</dbReference>
<keyword evidence="4" id="KW-0804">Transcription</keyword>
<evidence type="ECO:0000256" key="4">
    <source>
        <dbReference type="ARBA" id="ARBA00023163"/>
    </source>
</evidence>
<evidence type="ECO:0000259" key="7">
    <source>
        <dbReference type="PROSITE" id="PS50888"/>
    </source>
</evidence>
<gene>
    <name evidence="8" type="ORF">CAUJ_LOCUS3086</name>
</gene>
<dbReference type="PROSITE" id="PS50888">
    <property type="entry name" value="BHLH"/>
    <property type="match status" value="1"/>
</dbReference>
<evidence type="ECO:0000256" key="1">
    <source>
        <dbReference type="ARBA" id="ARBA00004123"/>
    </source>
</evidence>
<feature type="compositionally biased region" description="Polar residues" evidence="6">
    <location>
        <begin position="168"/>
        <end position="185"/>
    </location>
</feature>
<dbReference type="PANTHER" id="PTHR11969">
    <property type="entry name" value="MAX DIMERIZATION, MAD"/>
    <property type="match status" value="1"/>
</dbReference>
<proteinExistence type="predicted"/>
<evidence type="ECO:0000256" key="6">
    <source>
        <dbReference type="SAM" id="MobiDB-lite"/>
    </source>
</evidence>
<dbReference type="InterPro" id="IPR011598">
    <property type="entry name" value="bHLH_dom"/>
</dbReference>
<dbReference type="GO" id="GO:0000978">
    <property type="term" value="F:RNA polymerase II cis-regulatory region sequence-specific DNA binding"/>
    <property type="evidence" value="ECO:0007669"/>
    <property type="project" value="TreeGrafter"/>
</dbReference>
<comment type="subcellular location">
    <subcellularLocation>
        <location evidence="1">Nucleus</location>
    </subcellularLocation>
</comment>
<protein>
    <recommendedName>
        <fullName evidence="7">BHLH domain-containing protein</fullName>
    </recommendedName>
</protein>